<name>A0ABN0RGS1_9LIST</name>
<proteinExistence type="predicted"/>
<evidence type="ECO:0000313" key="2">
    <source>
        <dbReference type="Proteomes" id="UP000019249"/>
    </source>
</evidence>
<dbReference type="Proteomes" id="UP000019249">
    <property type="component" value="Unassembled WGS sequence"/>
</dbReference>
<dbReference type="EMBL" id="AODF01000008">
    <property type="protein sequence ID" value="EUJ32998.1"/>
    <property type="molecule type" value="Genomic_DNA"/>
</dbReference>
<dbReference type="SUPFAM" id="SSF52266">
    <property type="entry name" value="SGNH hydrolase"/>
    <property type="match status" value="1"/>
</dbReference>
<dbReference type="InterPro" id="IPR036514">
    <property type="entry name" value="SGNH_hydro_sf"/>
</dbReference>
<reference evidence="1 2" key="1">
    <citation type="journal article" date="2014" name="Int. J. Syst. Evol. Microbiol.">
        <title>Listeria floridensis sp. nov., Listeria aquatica sp. nov., Listeria cornellensis sp. nov., Listeria riparia sp. nov. and Listeria grandensis sp. nov., from agricultural and natural environments.</title>
        <authorList>
            <person name="den Bakker H.C."/>
            <person name="Warchocki S."/>
            <person name="Wright E.M."/>
            <person name="Allred A.F."/>
            <person name="Ahlstrom C."/>
            <person name="Manuel C.S."/>
            <person name="Stasiewicz M.J."/>
            <person name="Burrell A."/>
            <person name="Roof S."/>
            <person name="Strawn L."/>
            <person name="Fortes E.D."/>
            <person name="Nightingale K.K."/>
            <person name="Kephart D."/>
            <person name="Wiedmann M."/>
        </authorList>
    </citation>
    <scope>NUCLEOTIDE SEQUENCE [LARGE SCALE GENOMIC DNA]</scope>
    <source>
        <strain evidence="1 2">FSL S10-1187</strain>
    </source>
</reference>
<dbReference type="Gene3D" id="3.40.50.1110">
    <property type="entry name" value="SGNH hydrolase"/>
    <property type="match status" value="1"/>
</dbReference>
<protein>
    <submittedName>
        <fullName evidence="1">Lipase/acylhydrolase</fullName>
    </submittedName>
</protein>
<gene>
    <name evidence="1" type="ORF">MFLO_05275</name>
</gene>
<comment type="caution">
    <text evidence="1">The sequence shown here is derived from an EMBL/GenBank/DDBJ whole genome shotgun (WGS) entry which is preliminary data.</text>
</comment>
<organism evidence="1 2">
    <name type="scientific">Listeria floridensis FSL S10-1187</name>
    <dbReference type="NCBI Taxonomy" id="1265817"/>
    <lineage>
        <taxon>Bacteria</taxon>
        <taxon>Bacillati</taxon>
        <taxon>Bacillota</taxon>
        <taxon>Bacilli</taxon>
        <taxon>Bacillales</taxon>
        <taxon>Listeriaceae</taxon>
        <taxon>Listeria</taxon>
    </lineage>
</organism>
<sequence>MIALLVGGLFLTNYLDEKKIEAKTPINLLAMGDSLTEGVGDEDKNQGYVGILKKNFSRERRNPQCFNEQFWRVW</sequence>
<accession>A0ABN0RGS1</accession>
<evidence type="ECO:0000313" key="1">
    <source>
        <dbReference type="EMBL" id="EUJ32998.1"/>
    </source>
</evidence>
<keyword evidence="2" id="KW-1185">Reference proteome</keyword>